<gene>
    <name evidence="1" type="ORF">T07_1292</name>
</gene>
<comment type="caution">
    <text evidence="1">The sequence shown here is derived from an EMBL/GenBank/DDBJ whole genome shotgun (WGS) entry which is preliminary data.</text>
</comment>
<dbReference type="EMBL" id="JYDL01000058">
    <property type="protein sequence ID" value="KRX19501.1"/>
    <property type="molecule type" value="Genomic_DNA"/>
</dbReference>
<protein>
    <submittedName>
        <fullName evidence="1">Uncharacterized protein</fullName>
    </submittedName>
</protein>
<organism evidence="1 2">
    <name type="scientific">Trichinella nelsoni</name>
    <dbReference type="NCBI Taxonomy" id="6336"/>
    <lineage>
        <taxon>Eukaryota</taxon>
        <taxon>Metazoa</taxon>
        <taxon>Ecdysozoa</taxon>
        <taxon>Nematoda</taxon>
        <taxon>Enoplea</taxon>
        <taxon>Dorylaimia</taxon>
        <taxon>Trichinellida</taxon>
        <taxon>Trichinellidae</taxon>
        <taxon>Trichinella</taxon>
    </lineage>
</organism>
<dbReference type="OrthoDB" id="10582864at2759"/>
<keyword evidence="2" id="KW-1185">Reference proteome</keyword>
<proteinExistence type="predicted"/>
<dbReference type="AlphaFoldDB" id="A0A0V0RYB4"/>
<accession>A0A0V0RYB4</accession>
<evidence type="ECO:0000313" key="1">
    <source>
        <dbReference type="EMBL" id="KRX19501.1"/>
    </source>
</evidence>
<dbReference type="Proteomes" id="UP000054630">
    <property type="component" value="Unassembled WGS sequence"/>
</dbReference>
<reference evidence="1 2" key="1">
    <citation type="submission" date="2015-01" db="EMBL/GenBank/DDBJ databases">
        <title>Evolution of Trichinella species and genotypes.</title>
        <authorList>
            <person name="Korhonen P.K."/>
            <person name="Edoardo P."/>
            <person name="Giuseppe L.R."/>
            <person name="Gasser R.B."/>
        </authorList>
    </citation>
    <scope>NUCLEOTIDE SEQUENCE [LARGE SCALE GENOMIC DNA]</scope>
    <source>
        <strain evidence="1">ISS37</strain>
    </source>
</reference>
<evidence type="ECO:0000313" key="2">
    <source>
        <dbReference type="Proteomes" id="UP000054630"/>
    </source>
</evidence>
<name>A0A0V0RYB4_9BILA</name>
<sequence>MCKHATNISFSNITEYKIILIAVFTVHRKTWNTFTADGFAIRQKRTNFCKFFTANNASFLTILQRIIDERIHEQIAQFDWSILISGPAFKLAKPLFMNKSIIFDVDVGLLVVQCFNVSLIDEKVTSILKRWKLKIIFSLIYATHAEAPLFVFSDLSLVVDLCYIAVRPNLDKLNA</sequence>